<proteinExistence type="predicted"/>
<dbReference type="InterPro" id="IPR011711">
    <property type="entry name" value="GntR_C"/>
</dbReference>
<dbReference type="PANTHER" id="PTHR43537">
    <property type="entry name" value="TRANSCRIPTIONAL REGULATOR, GNTR FAMILY"/>
    <property type="match status" value="1"/>
</dbReference>
<dbReference type="GO" id="GO:0003700">
    <property type="term" value="F:DNA-binding transcription factor activity"/>
    <property type="evidence" value="ECO:0007669"/>
    <property type="project" value="InterPro"/>
</dbReference>
<dbReference type="RefSeq" id="WP_131906262.1">
    <property type="nucleotide sequence ID" value="NZ_BAAAFU010000006.1"/>
</dbReference>
<dbReference type="SMART" id="SM00895">
    <property type="entry name" value="FCD"/>
    <property type="match status" value="1"/>
</dbReference>
<dbReference type="PANTHER" id="PTHR43537:SF49">
    <property type="entry name" value="TRANSCRIPTIONAL REGULATORY PROTEIN"/>
    <property type="match status" value="1"/>
</dbReference>
<dbReference type="AlphaFoldDB" id="A0A4R1EX18"/>
<protein>
    <submittedName>
        <fullName evidence="5">DNA-binding GntR family transcriptional regulator</fullName>
    </submittedName>
</protein>
<evidence type="ECO:0000313" key="5">
    <source>
        <dbReference type="EMBL" id="TCJ84514.1"/>
    </source>
</evidence>
<dbReference type="InterPro" id="IPR036390">
    <property type="entry name" value="WH_DNA-bd_sf"/>
</dbReference>
<dbReference type="SMART" id="SM00345">
    <property type="entry name" value="HTH_GNTR"/>
    <property type="match status" value="1"/>
</dbReference>
<dbReference type="SUPFAM" id="SSF48008">
    <property type="entry name" value="GntR ligand-binding domain-like"/>
    <property type="match status" value="1"/>
</dbReference>
<dbReference type="PROSITE" id="PS50949">
    <property type="entry name" value="HTH_GNTR"/>
    <property type="match status" value="1"/>
</dbReference>
<dbReference type="InterPro" id="IPR008920">
    <property type="entry name" value="TF_FadR/GntR_C"/>
</dbReference>
<evidence type="ECO:0000259" key="4">
    <source>
        <dbReference type="PROSITE" id="PS50949"/>
    </source>
</evidence>
<comment type="caution">
    <text evidence="5">The sequence shown here is derived from an EMBL/GenBank/DDBJ whole genome shotgun (WGS) entry which is preliminary data.</text>
</comment>
<evidence type="ECO:0000313" key="6">
    <source>
        <dbReference type="Proteomes" id="UP000294887"/>
    </source>
</evidence>
<dbReference type="EMBL" id="SMFQ01000004">
    <property type="protein sequence ID" value="TCJ84514.1"/>
    <property type="molecule type" value="Genomic_DNA"/>
</dbReference>
<organism evidence="5 6">
    <name type="scientific">Cocleimonas flava</name>
    <dbReference type="NCBI Taxonomy" id="634765"/>
    <lineage>
        <taxon>Bacteria</taxon>
        <taxon>Pseudomonadati</taxon>
        <taxon>Pseudomonadota</taxon>
        <taxon>Gammaproteobacteria</taxon>
        <taxon>Thiotrichales</taxon>
        <taxon>Thiotrichaceae</taxon>
        <taxon>Cocleimonas</taxon>
    </lineage>
</organism>
<dbReference type="Proteomes" id="UP000294887">
    <property type="component" value="Unassembled WGS sequence"/>
</dbReference>
<dbReference type="OrthoDB" id="6627771at2"/>
<dbReference type="CDD" id="cd07377">
    <property type="entry name" value="WHTH_GntR"/>
    <property type="match status" value="1"/>
</dbReference>
<sequence>MPTQPIATLSERQTLSEQVYNDIKEAIIAGELIQGAKITEDELAKKYGISRGPLREALRRLESIRLLIKIPHAGMRVVTLTPEMIEEIYIVREALEGMSARLAAERMTDEEIEDLRNLLVRHSSNIDKSDGKQYFQREGDLDFHFRIAQASNNQWLMDLLSSELYQLLRMCRHRTSQAPARPTKALTEHKQIVEAIASRDAELAEMLMRRHISGAWKTVEILLKEELSEGALQNDTVTKQ</sequence>
<evidence type="ECO:0000256" key="2">
    <source>
        <dbReference type="ARBA" id="ARBA00023125"/>
    </source>
</evidence>
<feature type="domain" description="HTH gntR-type" evidence="4">
    <location>
        <begin position="13"/>
        <end position="80"/>
    </location>
</feature>
<keyword evidence="2 5" id="KW-0238">DNA-binding</keyword>
<dbReference type="Pfam" id="PF00392">
    <property type="entry name" value="GntR"/>
    <property type="match status" value="1"/>
</dbReference>
<dbReference type="Pfam" id="PF07729">
    <property type="entry name" value="FCD"/>
    <property type="match status" value="1"/>
</dbReference>
<keyword evidence="6" id="KW-1185">Reference proteome</keyword>
<reference evidence="5 6" key="1">
    <citation type="submission" date="2019-03" db="EMBL/GenBank/DDBJ databases">
        <title>Genomic Encyclopedia of Type Strains, Phase IV (KMG-IV): sequencing the most valuable type-strain genomes for metagenomic binning, comparative biology and taxonomic classification.</title>
        <authorList>
            <person name="Goeker M."/>
        </authorList>
    </citation>
    <scope>NUCLEOTIDE SEQUENCE [LARGE SCALE GENOMIC DNA]</scope>
    <source>
        <strain evidence="5 6">DSM 24830</strain>
    </source>
</reference>
<gene>
    <name evidence="5" type="ORF">EV695_2471</name>
</gene>
<dbReference type="SUPFAM" id="SSF46785">
    <property type="entry name" value="Winged helix' DNA-binding domain"/>
    <property type="match status" value="1"/>
</dbReference>
<evidence type="ECO:0000256" key="3">
    <source>
        <dbReference type="ARBA" id="ARBA00023163"/>
    </source>
</evidence>
<keyword evidence="3" id="KW-0804">Transcription</keyword>
<dbReference type="GO" id="GO:0003677">
    <property type="term" value="F:DNA binding"/>
    <property type="evidence" value="ECO:0007669"/>
    <property type="project" value="UniProtKB-KW"/>
</dbReference>
<dbReference type="Gene3D" id="1.10.10.10">
    <property type="entry name" value="Winged helix-like DNA-binding domain superfamily/Winged helix DNA-binding domain"/>
    <property type="match status" value="1"/>
</dbReference>
<evidence type="ECO:0000256" key="1">
    <source>
        <dbReference type="ARBA" id="ARBA00023015"/>
    </source>
</evidence>
<dbReference type="Gene3D" id="1.20.120.530">
    <property type="entry name" value="GntR ligand-binding domain-like"/>
    <property type="match status" value="1"/>
</dbReference>
<dbReference type="InterPro" id="IPR000524">
    <property type="entry name" value="Tscrpt_reg_HTH_GntR"/>
</dbReference>
<accession>A0A4R1EX18</accession>
<keyword evidence="1" id="KW-0805">Transcription regulation</keyword>
<dbReference type="InterPro" id="IPR036388">
    <property type="entry name" value="WH-like_DNA-bd_sf"/>
</dbReference>
<name>A0A4R1EX18_9GAMM</name>